<evidence type="ECO:0000313" key="9">
    <source>
        <dbReference type="EMBL" id="KAK7202562.1"/>
    </source>
</evidence>
<feature type="transmembrane region" description="Helical" evidence="7">
    <location>
        <begin position="94"/>
        <end position="111"/>
    </location>
</feature>
<dbReference type="RefSeq" id="XP_064765595.1">
    <property type="nucleotide sequence ID" value="XM_064913728.1"/>
</dbReference>
<comment type="cofactor">
    <cofactor evidence="6">
        <name>Zn(2+)</name>
        <dbReference type="ChEBI" id="CHEBI:29105"/>
    </cofactor>
    <text evidence="6">Binds 1 zinc ion per subunit.</text>
</comment>
<dbReference type="Pfam" id="PF01435">
    <property type="entry name" value="Peptidase_M48"/>
    <property type="match status" value="1"/>
</dbReference>
<keyword evidence="2" id="KW-0479">Metal-binding</keyword>
<accession>A0ABR1EYI0</accession>
<name>A0ABR1EYI0_9ASCO</name>
<dbReference type="GeneID" id="90039240"/>
<keyword evidence="10" id="KW-1185">Reference proteome</keyword>
<evidence type="ECO:0000256" key="1">
    <source>
        <dbReference type="ARBA" id="ARBA00022670"/>
    </source>
</evidence>
<keyword evidence="4 6" id="KW-0862">Zinc</keyword>
<dbReference type="CDD" id="cd07331">
    <property type="entry name" value="M48C_Oma1_like"/>
    <property type="match status" value="1"/>
</dbReference>
<evidence type="ECO:0000256" key="5">
    <source>
        <dbReference type="ARBA" id="ARBA00023049"/>
    </source>
</evidence>
<keyword evidence="1 6" id="KW-0645">Protease</keyword>
<dbReference type="Proteomes" id="UP001498771">
    <property type="component" value="Unassembled WGS sequence"/>
</dbReference>
<evidence type="ECO:0000256" key="6">
    <source>
        <dbReference type="RuleBase" id="RU003983"/>
    </source>
</evidence>
<proteinExistence type="inferred from homology"/>
<keyword evidence="5 6" id="KW-0482">Metalloprotease</keyword>
<keyword evidence="7" id="KW-1133">Transmembrane helix</keyword>
<dbReference type="EMBL" id="JBBJBU010000016">
    <property type="protein sequence ID" value="KAK7202562.1"/>
    <property type="molecule type" value="Genomic_DNA"/>
</dbReference>
<evidence type="ECO:0000256" key="2">
    <source>
        <dbReference type="ARBA" id="ARBA00022723"/>
    </source>
</evidence>
<keyword evidence="7" id="KW-0472">Membrane</keyword>
<dbReference type="PANTHER" id="PTHR22726">
    <property type="entry name" value="METALLOENDOPEPTIDASE OMA1"/>
    <property type="match status" value="1"/>
</dbReference>
<evidence type="ECO:0000256" key="7">
    <source>
        <dbReference type="SAM" id="Phobius"/>
    </source>
</evidence>
<comment type="similarity">
    <text evidence="6">Belongs to the peptidase M48 family.</text>
</comment>
<dbReference type="InterPro" id="IPR001915">
    <property type="entry name" value="Peptidase_M48"/>
</dbReference>
<dbReference type="Gene3D" id="3.30.2010.10">
    <property type="entry name" value="Metalloproteases ('zincins'), catalytic domain"/>
    <property type="match status" value="1"/>
</dbReference>
<feature type="transmembrane region" description="Helical" evidence="7">
    <location>
        <begin position="243"/>
        <end position="269"/>
    </location>
</feature>
<keyword evidence="7" id="KW-0812">Transmembrane</keyword>
<sequence length="374" mass="42355">MQRLSANLLKLRTFCKPSCSRPSFSPSYFQSIRTQISRDRPLSFSSSAHQTANRRTYATYRRFGNQHHSSFSSHEGFVSNLGALVGMLMYNRRVQVAALVLGGGTFIFYLSNVEPAPVSGRRRFIVTTPKLEQMLGDSQYHSLLAEYRGRVYPDNHPDVIRVKRVMKRLIAVSGMEDVDWQVHVIVDPSVGPNAMVLPGGKVFVFASMLNLVSNDDQLATVLSHETAHQLARHTGEKLSKQPFYSVIALTAWLITGSSTIAQLLIQFALNLPASRQMESEADYIGLLMMSQACYDPRQAIPFWQKMEKLGLARPMEFMSDHPSDQTRIAQITQWMPKALEIRENSKCRNTQSYMNELRDSLSFFQGIRDSDSIF</sequence>
<keyword evidence="3 6" id="KW-0378">Hydrolase</keyword>
<evidence type="ECO:0000256" key="3">
    <source>
        <dbReference type="ARBA" id="ARBA00022801"/>
    </source>
</evidence>
<dbReference type="PANTHER" id="PTHR22726:SF1">
    <property type="entry name" value="METALLOENDOPEPTIDASE OMA1, MITOCHONDRIAL"/>
    <property type="match status" value="1"/>
</dbReference>
<reference evidence="9 10" key="1">
    <citation type="submission" date="2024-03" db="EMBL/GenBank/DDBJ databases">
        <title>Genome-scale model development and genomic sequencing of the oleaginous clade Lipomyces.</title>
        <authorList>
            <consortium name="Lawrence Berkeley National Laboratory"/>
            <person name="Czajka J.J."/>
            <person name="Han Y."/>
            <person name="Kim J."/>
            <person name="Mondo S.J."/>
            <person name="Hofstad B.A."/>
            <person name="Robles A."/>
            <person name="Haridas S."/>
            <person name="Riley R."/>
            <person name="LaButti K."/>
            <person name="Pangilinan J."/>
            <person name="Andreopoulos W."/>
            <person name="Lipzen A."/>
            <person name="Yan J."/>
            <person name="Wang M."/>
            <person name="Ng V."/>
            <person name="Grigoriev I.V."/>
            <person name="Spatafora J.W."/>
            <person name="Magnuson J.K."/>
            <person name="Baker S.E."/>
            <person name="Pomraning K.R."/>
        </authorList>
    </citation>
    <scope>NUCLEOTIDE SEQUENCE [LARGE SCALE GENOMIC DNA]</scope>
    <source>
        <strain evidence="9 10">Phaff 52-87</strain>
    </source>
</reference>
<comment type="caution">
    <text evidence="9">The sequence shown here is derived from an EMBL/GenBank/DDBJ whole genome shotgun (WGS) entry which is preliminary data.</text>
</comment>
<evidence type="ECO:0000256" key="4">
    <source>
        <dbReference type="ARBA" id="ARBA00022833"/>
    </source>
</evidence>
<evidence type="ECO:0000259" key="8">
    <source>
        <dbReference type="Pfam" id="PF01435"/>
    </source>
</evidence>
<dbReference type="InterPro" id="IPR051156">
    <property type="entry name" value="Mito/Outer_Membr_Metalloprot"/>
</dbReference>
<protein>
    <submittedName>
        <fullName evidence="9">Peptidase family M48-domain-containing protein</fullName>
    </submittedName>
</protein>
<feature type="domain" description="Peptidase M48" evidence="8">
    <location>
        <begin position="161"/>
        <end position="334"/>
    </location>
</feature>
<evidence type="ECO:0000313" key="10">
    <source>
        <dbReference type="Proteomes" id="UP001498771"/>
    </source>
</evidence>
<gene>
    <name evidence="9" type="ORF">BZA70DRAFT_285381</name>
</gene>
<organism evidence="9 10">
    <name type="scientific">Myxozyma melibiosi</name>
    <dbReference type="NCBI Taxonomy" id="54550"/>
    <lineage>
        <taxon>Eukaryota</taxon>
        <taxon>Fungi</taxon>
        <taxon>Dikarya</taxon>
        <taxon>Ascomycota</taxon>
        <taxon>Saccharomycotina</taxon>
        <taxon>Lipomycetes</taxon>
        <taxon>Lipomycetales</taxon>
        <taxon>Lipomycetaceae</taxon>
        <taxon>Myxozyma</taxon>
    </lineage>
</organism>